<evidence type="ECO:0000256" key="1">
    <source>
        <dbReference type="ARBA" id="ARBA00010613"/>
    </source>
</evidence>
<dbReference type="PROSITE" id="PS50263">
    <property type="entry name" value="CN_HYDROLASE"/>
    <property type="match status" value="1"/>
</dbReference>
<dbReference type="AlphaFoldDB" id="A0A7X3BVU6"/>
<evidence type="ECO:0000313" key="5">
    <source>
        <dbReference type="Proteomes" id="UP000443070"/>
    </source>
</evidence>
<evidence type="ECO:0000259" key="2">
    <source>
        <dbReference type="PROSITE" id="PS50263"/>
    </source>
</evidence>
<evidence type="ECO:0000313" key="3">
    <source>
        <dbReference type="EMBL" id="MTT76547.1"/>
    </source>
</evidence>
<accession>A0A7X3BVU6</accession>
<sequence length="259" mass="28454">MKVALIQMEIAEKNTPGNIVHGLDLLQEAAANSDIAVLPEIWTTGYSLGRIEEEAETIDGSTIAAVRKIANDHHCAVVAGSIPLRHKDGKIYNNTVVIDKQGSVVASYSKVHLFGLFDEERFFAAGDNFDTYELNGVICGSTICYDLRFPELYRHLSLQGAKIIFVPAEWPSARGDIWTLLSQARGAENHNYIVAVNCVGNFKGAPFYGHSMVVDPMGKIIAEGGSAEEIIYCDIDLAYIDKVRARLNALADVRKELIR</sequence>
<organism evidence="3 6">
    <name type="scientific">Phascolarctobacterium faecium</name>
    <dbReference type="NCBI Taxonomy" id="33025"/>
    <lineage>
        <taxon>Bacteria</taxon>
        <taxon>Bacillati</taxon>
        <taxon>Bacillota</taxon>
        <taxon>Negativicutes</taxon>
        <taxon>Acidaminococcales</taxon>
        <taxon>Acidaminococcaceae</taxon>
        <taxon>Phascolarctobacterium</taxon>
    </lineage>
</organism>
<protein>
    <submittedName>
        <fullName evidence="3">Carbon-nitrogen family hydrolase</fullName>
    </submittedName>
</protein>
<dbReference type="Pfam" id="PF00795">
    <property type="entry name" value="CN_hydrolase"/>
    <property type="match status" value="1"/>
</dbReference>
<gene>
    <name evidence="3" type="ORF">GMD11_09765</name>
    <name evidence="4" type="ORF">GMD18_09640</name>
</gene>
<dbReference type="PROSITE" id="PS01227">
    <property type="entry name" value="UPF0012"/>
    <property type="match status" value="1"/>
</dbReference>
<dbReference type="RefSeq" id="WP_149992519.1">
    <property type="nucleotide sequence ID" value="NZ_WNBG01000009.1"/>
</dbReference>
<dbReference type="CDD" id="cd07583">
    <property type="entry name" value="nitrilase_5"/>
    <property type="match status" value="1"/>
</dbReference>
<dbReference type="InterPro" id="IPR003010">
    <property type="entry name" value="C-N_Hydrolase"/>
</dbReference>
<dbReference type="InterPro" id="IPR001110">
    <property type="entry name" value="UPF0012_CS"/>
</dbReference>
<comment type="caution">
    <text evidence="3">The sequence shown here is derived from an EMBL/GenBank/DDBJ whole genome shotgun (WGS) entry which is preliminary data.</text>
</comment>
<reference evidence="5 6" key="1">
    <citation type="journal article" date="2019" name="Nat. Med.">
        <title>A library of human gut bacterial isolates paired with longitudinal multiomics data enables mechanistic microbiome research.</title>
        <authorList>
            <person name="Poyet M."/>
            <person name="Groussin M."/>
            <person name="Gibbons S.M."/>
            <person name="Avila-Pacheco J."/>
            <person name="Jiang X."/>
            <person name="Kearney S.M."/>
            <person name="Perrotta A.R."/>
            <person name="Berdy B."/>
            <person name="Zhao S."/>
            <person name="Lieberman T.D."/>
            <person name="Swanson P.K."/>
            <person name="Smith M."/>
            <person name="Roesemann S."/>
            <person name="Alexander J.E."/>
            <person name="Rich S.A."/>
            <person name="Livny J."/>
            <person name="Vlamakis H."/>
            <person name="Clish C."/>
            <person name="Bullock K."/>
            <person name="Deik A."/>
            <person name="Scott J."/>
            <person name="Pierce K.A."/>
            <person name="Xavier R.J."/>
            <person name="Alm E.J."/>
        </authorList>
    </citation>
    <scope>NUCLEOTIDE SEQUENCE [LARGE SCALE GENOMIC DNA]</scope>
    <source>
        <strain evidence="3 6">BIOML-A13</strain>
        <strain evidence="4 5">BIOML-A3</strain>
    </source>
</reference>
<dbReference type="Proteomes" id="UP000443070">
    <property type="component" value="Unassembled WGS sequence"/>
</dbReference>
<dbReference type="SUPFAM" id="SSF56317">
    <property type="entry name" value="Carbon-nitrogen hydrolase"/>
    <property type="match status" value="1"/>
</dbReference>
<evidence type="ECO:0000313" key="4">
    <source>
        <dbReference type="EMBL" id="MTU04660.1"/>
    </source>
</evidence>
<dbReference type="PANTHER" id="PTHR23088">
    <property type="entry name" value="NITRILASE-RELATED"/>
    <property type="match status" value="1"/>
</dbReference>
<dbReference type="GO" id="GO:0016787">
    <property type="term" value="F:hydrolase activity"/>
    <property type="evidence" value="ECO:0007669"/>
    <property type="project" value="UniProtKB-KW"/>
</dbReference>
<keyword evidence="3" id="KW-0378">Hydrolase</keyword>
<feature type="domain" description="CN hydrolase" evidence="2">
    <location>
        <begin position="1"/>
        <end position="237"/>
    </location>
</feature>
<name>A0A7X3BVU6_9FIRM</name>
<proteinExistence type="inferred from homology"/>
<dbReference type="Gene3D" id="3.60.110.10">
    <property type="entry name" value="Carbon-nitrogen hydrolase"/>
    <property type="match status" value="1"/>
</dbReference>
<dbReference type="InterPro" id="IPR036526">
    <property type="entry name" value="C-N_Hydrolase_sf"/>
</dbReference>
<comment type="similarity">
    <text evidence="1">Belongs to the carbon-nitrogen hydrolase superfamily. NIT1/NIT2 family.</text>
</comment>
<keyword evidence="5" id="KW-1185">Reference proteome</keyword>
<dbReference type="EMBL" id="WNBM01000009">
    <property type="protein sequence ID" value="MTT76547.1"/>
    <property type="molecule type" value="Genomic_DNA"/>
</dbReference>
<dbReference type="EMBL" id="WNBW01000009">
    <property type="protein sequence ID" value="MTU04660.1"/>
    <property type="molecule type" value="Genomic_DNA"/>
</dbReference>
<dbReference type="PANTHER" id="PTHR23088:SF27">
    <property type="entry name" value="DEAMINATED GLUTATHIONE AMIDASE"/>
    <property type="match status" value="1"/>
</dbReference>
<dbReference type="Proteomes" id="UP000484547">
    <property type="component" value="Unassembled WGS sequence"/>
</dbReference>
<dbReference type="OrthoDB" id="9811121at2"/>
<evidence type="ECO:0000313" key="6">
    <source>
        <dbReference type="Proteomes" id="UP000484547"/>
    </source>
</evidence>